<dbReference type="STRING" id="1280954.HPO_15648"/>
<dbReference type="Gene3D" id="1.10.10.10">
    <property type="entry name" value="Winged helix-like DNA-binding domain superfamily/Winged helix DNA-binding domain"/>
    <property type="match status" value="1"/>
</dbReference>
<reference evidence="1 2" key="1">
    <citation type="journal article" date="2014" name="Antonie Van Leeuwenhoek">
        <title>Hyphomonas beringensis sp. nov. and Hyphomonas chukchiensis sp. nov., isolated from surface seawater of the Bering Sea and Chukchi Sea.</title>
        <authorList>
            <person name="Li C."/>
            <person name="Lai Q."/>
            <person name="Li G."/>
            <person name="Dong C."/>
            <person name="Wang J."/>
            <person name="Liao Y."/>
            <person name="Shao Z."/>
        </authorList>
    </citation>
    <scope>NUCLEOTIDE SEQUENCE [LARGE SCALE GENOMIC DNA]</scope>
    <source>
        <strain evidence="1 2">PS728</strain>
    </source>
</reference>
<organism evidence="1 2">
    <name type="scientific">Hyphomonas polymorpha PS728</name>
    <dbReference type="NCBI Taxonomy" id="1280954"/>
    <lineage>
        <taxon>Bacteria</taxon>
        <taxon>Pseudomonadati</taxon>
        <taxon>Pseudomonadota</taxon>
        <taxon>Alphaproteobacteria</taxon>
        <taxon>Hyphomonadales</taxon>
        <taxon>Hyphomonadaceae</taxon>
        <taxon>Hyphomonas</taxon>
    </lineage>
</organism>
<gene>
    <name evidence="1" type="ORF">HPO_15648</name>
</gene>
<keyword evidence="2" id="KW-1185">Reference proteome</keyword>
<dbReference type="GO" id="GO:0006351">
    <property type="term" value="P:DNA-templated transcription"/>
    <property type="evidence" value="ECO:0007669"/>
    <property type="project" value="TreeGrafter"/>
</dbReference>
<sequence length="267" mass="29145">MTTPLPAATDLVLDFLSTARGGRMSAQDLCRAGVIMGLAEPVVRVALTRLARQEKIRKTERGVYAFHPAYRPLYEDVGHWRERLGWMAPWKGGWIGVQDAGLSGGERTIARRHQRALALRGFRTWKPGLQLRPDNLKGGVAAMRAQLAELGLRTEADVFAVSGLDRAQAQAVQGLWNAAALKAGYAAELKRLTASERRLARLGPEAAAREGLLVGRQVIAQIVRDPLLPEEILGGNERGRLVAAMTAYQTRSLKVWASVLGSRDLIG</sequence>
<name>A0A062V5M0_9PROT</name>
<dbReference type="PANTHER" id="PTHR30319:SF1">
    <property type="entry name" value="TRANSCRIPTIONAL REPRESSOR PAAX"/>
    <property type="match status" value="1"/>
</dbReference>
<protein>
    <submittedName>
        <fullName evidence="1">PaaX family transcriptional regulator</fullName>
    </submittedName>
</protein>
<dbReference type="RefSeq" id="WP_035600810.1">
    <property type="nucleotide sequence ID" value="NZ_ARYM01000022.1"/>
</dbReference>
<dbReference type="Proteomes" id="UP000027100">
    <property type="component" value="Unassembled WGS sequence"/>
</dbReference>
<dbReference type="EMBL" id="ARYM01000022">
    <property type="protein sequence ID" value="KCZ97267.1"/>
    <property type="molecule type" value="Genomic_DNA"/>
</dbReference>
<dbReference type="OrthoDB" id="2270427at2"/>
<evidence type="ECO:0000313" key="1">
    <source>
        <dbReference type="EMBL" id="KCZ97267.1"/>
    </source>
</evidence>
<dbReference type="AlphaFoldDB" id="A0A062V5M0"/>
<accession>A0A062V5M0</accession>
<dbReference type="PANTHER" id="PTHR30319">
    <property type="entry name" value="PHENYLACETIC ACID REGULATOR-RELATED TRANSCRIPTIONAL REPRESSOR"/>
    <property type="match status" value="1"/>
</dbReference>
<dbReference type="PATRIC" id="fig|1280954.3.peg.3162"/>
<dbReference type="InterPro" id="IPR036388">
    <property type="entry name" value="WH-like_DNA-bd_sf"/>
</dbReference>
<proteinExistence type="predicted"/>
<evidence type="ECO:0000313" key="2">
    <source>
        <dbReference type="Proteomes" id="UP000027100"/>
    </source>
</evidence>
<comment type="caution">
    <text evidence="1">The sequence shown here is derived from an EMBL/GenBank/DDBJ whole genome shotgun (WGS) entry which is preliminary data.</text>
</comment>
<dbReference type="eggNOG" id="COG3327">
    <property type="taxonomic scope" value="Bacteria"/>
</dbReference>